<accession>A0A5J4RI04</accession>
<evidence type="ECO:0000313" key="1">
    <source>
        <dbReference type="EMBL" id="KAA6333144.1"/>
    </source>
</evidence>
<gene>
    <name evidence="1" type="ORF">EZS27_018408</name>
</gene>
<protein>
    <recommendedName>
        <fullName evidence="2">Porin</fullName>
    </recommendedName>
</protein>
<feature type="non-terminal residue" evidence="1">
    <location>
        <position position="1"/>
    </location>
</feature>
<dbReference type="EMBL" id="SNRY01001149">
    <property type="protein sequence ID" value="KAA6333144.1"/>
    <property type="molecule type" value="Genomic_DNA"/>
</dbReference>
<organism evidence="1">
    <name type="scientific">termite gut metagenome</name>
    <dbReference type="NCBI Taxonomy" id="433724"/>
    <lineage>
        <taxon>unclassified sequences</taxon>
        <taxon>metagenomes</taxon>
        <taxon>organismal metagenomes</taxon>
    </lineage>
</organism>
<dbReference type="AlphaFoldDB" id="A0A5J4RI04"/>
<sequence>GVYYFFDRPYQPQVREYSKYNMRGTEFYNIGIDYKYRLRRLLFLGETARSKNGGLATLNSLQYSWANGYRAILLHRYYTHDYWAMFARSFSEGGYIQNENGLYAAFEGHPMPYWQFFASVDFFAFPWLKYGIDKPSYGFDALMQLSYSPRKDLEMTLRYRYKKKEKNYTEGQEKDVRPLHRHQLRYRLTYTPTDYIALRTTIDYNQVYPQNVSASQGFQLTQAVSYTFQPFPIKLELQGAYFHTNDYESRVYLSEKGMINSFYTPSFYGKGSRIMTHLRYDFHRNGMIIAKLGQTTYYDRDKIGSGTDAISDNKKLELQMQVKIKF</sequence>
<proteinExistence type="predicted"/>
<name>A0A5J4RI04_9ZZZZ</name>
<reference evidence="1" key="1">
    <citation type="submission" date="2019-03" db="EMBL/GenBank/DDBJ databases">
        <title>Single cell metagenomics reveals metabolic interactions within the superorganism composed of flagellate Streblomastix strix and complex community of Bacteroidetes bacteria on its surface.</title>
        <authorList>
            <person name="Treitli S.C."/>
            <person name="Kolisko M."/>
            <person name="Husnik F."/>
            <person name="Keeling P."/>
            <person name="Hampl V."/>
        </authorList>
    </citation>
    <scope>NUCLEOTIDE SEQUENCE</scope>
    <source>
        <strain evidence="1">STM</strain>
    </source>
</reference>
<evidence type="ECO:0008006" key="2">
    <source>
        <dbReference type="Google" id="ProtNLM"/>
    </source>
</evidence>
<comment type="caution">
    <text evidence="1">The sequence shown here is derived from an EMBL/GenBank/DDBJ whole genome shotgun (WGS) entry which is preliminary data.</text>
</comment>